<evidence type="ECO:0000313" key="9">
    <source>
        <dbReference type="Proteomes" id="UP001159075"/>
    </source>
</evidence>
<evidence type="ECO:0000313" key="8">
    <source>
        <dbReference type="EMBL" id="MDV5390514.1"/>
    </source>
</evidence>
<organism evidence="8 10">
    <name type="scientific">Shewanella xiamenensis</name>
    <dbReference type="NCBI Taxonomy" id="332186"/>
    <lineage>
        <taxon>Bacteria</taxon>
        <taxon>Pseudomonadati</taxon>
        <taxon>Pseudomonadota</taxon>
        <taxon>Gammaproteobacteria</taxon>
        <taxon>Alteromonadales</taxon>
        <taxon>Shewanellaceae</taxon>
        <taxon>Shewanella</taxon>
    </lineage>
</organism>
<dbReference type="EC" id="2.7.4.28" evidence="5"/>
<dbReference type="InterPro" id="IPR005177">
    <property type="entry name" value="Kinase-pyrophosphorylase"/>
</dbReference>
<comment type="caution">
    <text evidence="8">The sequence shown here is derived from an EMBL/GenBank/DDBJ whole genome shotgun (WGS) entry which is preliminary data.</text>
</comment>
<dbReference type="Proteomes" id="UP001152518">
    <property type="component" value="Unassembled WGS sequence"/>
</dbReference>
<evidence type="ECO:0000256" key="3">
    <source>
        <dbReference type="ARBA" id="ARBA00022741"/>
    </source>
</evidence>
<feature type="binding site" evidence="5">
    <location>
        <begin position="150"/>
        <end position="157"/>
    </location>
    <ligand>
        <name>ADP</name>
        <dbReference type="ChEBI" id="CHEBI:456216"/>
    </ligand>
</feature>
<proteinExistence type="inferred from homology"/>
<dbReference type="GO" id="GO:0004674">
    <property type="term" value="F:protein serine/threonine kinase activity"/>
    <property type="evidence" value="ECO:0007669"/>
    <property type="project" value="UniProtKB-UniRule"/>
</dbReference>
<dbReference type="EC" id="2.7.11.33" evidence="5"/>
<reference evidence="6" key="2">
    <citation type="submission" date="2019-04" db="EMBL/GenBank/DDBJ databases">
        <authorList>
            <person name="Zou H."/>
        </authorList>
    </citation>
    <scope>NUCLEOTIDE SEQUENCE</scope>
    <source>
        <strain evidence="6">2015oxa</strain>
    </source>
</reference>
<name>A0A073KNM7_9GAMM</name>
<dbReference type="OrthoDB" id="9782201at2"/>
<dbReference type="AlphaFoldDB" id="A0A073KNM7"/>
<dbReference type="SMR" id="A0A073KNM7"/>
<reference evidence="7 9" key="3">
    <citation type="submission" date="2022-09" db="EMBL/GenBank/DDBJ databases">
        <title>The outer-membrane cytochrome OmcA is essential for infection of Shewanella oneidensis by a zebrafish-associated bacteriophage.</title>
        <authorList>
            <person name="Grenfell A.W."/>
            <person name="Intile P."/>
            <person name="Mcfarlane J."/>
            <person name="Leung D."/>
            <person name="Abdalla K."/>
            <person name="Wold M."/>
            <person name="Kees E."/>
            <person name="Gralnick J."/>
        </authorList>
    </citation>
    <scope>NUCLEOTIDE SEQUENCE [LARGE SCALE GENOMIC DNA]</scope>
    <source>
        <strain evidence="7 9">NF-5</strain>
    </source>
</reference>
<dbReference type="Proteomes" id="UP001159075">
    <property type="component" value="Unassembled WGS sequence"/>
</dbReference>
<gene>
    <name evidence="6" type="ORF">E2650_08130</name>
    <name evidence="7" type="ORF">ODY93_03255</name>
    <name evidence="8" type="ORF">QM089_09645</name>
</gene>
<keyword evidence="1 5" id="KW-0723">Serine/threonine-protein kinase</keyword>
<evidence type="ECO:0000256" key="4">
    <source>
        <dbReference type="ARBA" id="ARBA00022777"/>
    </source>
</evidence>
<dbReference type="RefSeq" id="WP_011072591.1">
    <property type="nucleotide sequence ID" value="NZ_AP025014.1"/>
</dbReference>
<dbReference type="Pfam" id="PF03618">
    <property type="entry name" value="Kinase-PPPase"/>
    <property type="match status" value="1"/>
</dbReference>
<keyword evidence="2 5" id="KW-0808">Transferase</keyword>
<dbReference type="PANTHER" id="PTHR31756:SF3">
    <property type="entry name" value="PYRUVATE, PHOSPHATE DIKINASE REGULATORY PROTEIN 1, CHLOROPLASTIC"/>
    <property type="match status" value="1"/>
</dbReference>
<keyword evidence="4 5" id="KW-0418">Kinase</keyword>
<dbReference type="EMBL" id="JAOTLW010000003">
    <property type="protein sequence ID" value="MDI5830571.1"/>
    <property type="molecule type" value="Genomic_DNA"/>
</dbReference>
<reference evidence="8" key="4">
    <citation type="submission" date="2023-05" db="EMBL/GenBank/DDBJ databases">
        <title>Colonisation of extended spectrum b-lactamase- and carbapenemase-producing bacteria on hospital surfaces from low- and middle-income countries.</title>
        <authorList>
            <person name="Nieto-Rosado M."/>
            <person name="Sands K."/>
            <person name="Iregbu K."/>
            <person name="Zahra R."/>
            <person name="Mazarati J.B."/>
            <person name="Mehtar S."/>
            <person name="Barnards-Group B."/>
            <person name="Walsh T.R."/>
        </authorList>
    </citation>
    <scope>NUCLEOTIDE SEQUENCE</scope>
    <source>
        <strain evidence="8">PP-E493</strain>
    </source>
</reference>
<dbReference type="GO" id="GO:0043531">
    <property type="term" value="F:ADP binding"/>
    <property type="evidence" value="ECO:0007669"/>
    <property type="project" value="UniProtKB-UniRule"/>
</dbReference>
<keyword evidence="3 5" id="KW-0547">Nucleotide-binding</keyword>
<dbReference type="GeneID" id="75188506"/>
<keyword evidence="8" id="KW-0670">Pyruvate</keyword>
<keyword evidence="9" id="KW-1185">Reference proteome</keyword>
<accession>A0A073KNM7</accession>
<evidence type="ECO:0000256" key="5">
    <source>
        <dbReference type="HAMAP-Rule" id="MF_01062"/>
    </source>
</evidence>
<evidence type="ECO:0000313" key="10">
    <source>
        <dbReference type="Proteomes" id="UP001187859"/>
    </source>
</evidence>
<comment type="function">
    <text evidence="5">Bifunctional serine/threonine kinase and phosphorylase involved in the regulation of the phosphoenolpyruvate synthase (PEPS) by catalyzing its phosphorylation/dephosphorylation.</text>
</comment>
<dbReference type="GO" id="GO:0016776">
    <property type="term" value="F:phosphotransferase activity, phosphate group as acceptor"/>
    <property type="evidence" value="ECO:0007669"/>
    <property type="project" value="UniProtKB-UniRule"/>
</dbReference>
<dbReference type="EMBL" id="JASGOQ010000001">
    <property type="protein sequence ID" value="MDV5390514.1"/>
    <property type="molecule type" value="Genomic_DNA"/>
</dbReference>
<evidence type="ECO:0000256" key="1">
    <source>
        <dbReference type="ARBA" id="ARBA00022527"/>
    </source>
</evidence>
<reference evidence="6" key="1">
    <citation type="journal article" date="2019" name="Int J Environ Res Public Health">
        <title>Characterization of Chromosome-Mediated BlaOXA-894 in Shewanella xiamenensis Isolated from Pig Wastewater.</title>
        <authorList>
            <person name="Zou H."/>
            <person name="Zhou Z."/>
            <person name="Xia H."/>
            <person name="Zhao Q."/>
            <person name="Li X."/>
        </authorList>
    </citation>
    <scope>NUCLEOTIDE SEQUENCE</scope>
    <source>
        <strain evidence="6">2015oxa</strain>
    </source>
</reference>
<evidence type="ECO:0000256" key="2">
    <source>
        <dbReference type="ARBA" id="ARBA00022679"/>
    </source>
</evidence>
<dbReference type="PANTHER" id="PTHR31756">
    <property type="entry name" value="PYRUVATE, PHOSPHATE DIKINASE REGULATORY PROTEIN 1, CHLOROPLASTIC"/>
    <property type="match status" value="1"/>
</dbReference>
<protein>
    <recommendedName>
        <fullName evidence="5">Putative phosphoenolpyruvate synthase regulatory protein</fullName>
        <shortName evidence="5">PEP synthase regulatory protein</shortName>
        <shortName evidence="5">PSRP</shortName>
        <ecNumber evidence="5">2.7.11.33</ecNumber>
        <ecNumber evidence="5">2.7.4.28</ecNumber>
    </recommendedName>
    <alternativeName>
        <fullName evidence="5">Pyruvate, water dikinase regulatory protein</fullName>
    </alternativeName>
</protein>
<comment type="catalytic activity">
    <reaction evidence="5">
        <text>[pyruvate, water dikinase]-phosphate + phosphate + H(+) = [pyruvate, water dikinase] + diphosphate</text>
        <dbReference type="Rhea" id="RHEA:48580"/>
        <dbReference type="Rhea" id="RHEA-COMP:11425"/>
        <dbReference type="Rhea" id="RHEA-COMP:11426"/>
        <dbReference type="ChEBI" id="CHEBI:15378"/>
        <dbReference type="ChEBI" id="CHEBI:33019"/>
        <dbReference type="ChEBI" id="CHEBI:43176"/>
        <dbReference type="ChEBI" id="CHEBI:43474"/>
        <dbReference type="ChEBI" id="CHEBI:68546"/>
        <dbReference type="EC" id="2.7.4.28"/>
    </reaction>
</comment>
<dbReference type="HAMAP" id="MF_01062">
    <property type="entry name" value="PSRP"/>
    <property type="match status" value="1"/>
</dbReference>
<dbReference type="NCBIfam" id="NF003742">
    <property type="entry name" value="PRK05339.1"/>
    <property type="match status" value="1"/>
</dbReference>
<dbReference type="EMBL" id="SUNE01000004">
    <property type="protein sequence ID" value="MDG5899858.1"/>
    <property type="molecule type" value="Genomic_DNA"/>
</dbReference>
<dbReference type="Proteomes" id="UP001187859">
    <property type="component" value="Unassembled WGS sequence"/>
</dbReference>
<comment type="catalytic activity">
    <reaction evidence="5">
        <text>[pyruvate, water dikinase] + ADP = [pyruvate, water dikinase]-phosphate + AMP + H(+)</text>
        <dbReference type="Rhea" id="RHEA:46020"/>
        <dbReference type="Rhea" id="RHEA-COMP:11425"/>
        <dbReference type="Rhea" id="RHEA-COMP:11426"/>
        <dbReference type="ChEBI" id="CHEBI:15378"/>
        <dbReference type="ChEBI" id="CHEBI:43176"/>
        <dbReference type="ChEBI" id="CHEBI:68546"/>
        <dbReference type="ChEBI" id="CHEBI:456215"/>
        <dbReference type="ChEBI" id="CHEBI:456216"/>
        <dbReference type="EC" id="2.7.11.33"/>
    </reaction>
</comment>
<sequence length="270" mass="30763">MAPKVFYISDGTAITAEVFGHAVLSQFPLEFESLTIPFVETLAKAENVKRQINDCFITTGERPLVFHSIVKPEIRDIIYSSEGLDYDFLNTFVAPLEQHLGVSASPVLHRTHGKANQGYEARIDAINFAMDNDDGQTMKHMDQADLILLGVSRCGKTPSSLYLSMQFGIKAANYPFTEDDMDNLKLPEALKRNKKKLFGLTIDPVRLHEIRQSRMENSRYSSLKQCRLEVKEVEMMFKRERIPYIDTTNHSVEEIATKILDVTGLERHMF</sequence>
<dbReference type="InterPro" id="IPR026530">
    <property type="entry name" value="PSRP"/>
</dbReference>
<comment type="similarity">
    <text evidence="5">Belongs to the pyruvate, phosphate/water dikinase regulatory protein family. PSRP subfamily.</text>
</comment>
<evidence type="ECO:0000313" key="6">
    <source>
        <dbReference type="EMBL" id="MDG5899858.1"/>
    </source>
</evidence>
<dbReference type="GO" id="GO:0005524">
    <property type="term" value="F:ATP binding"/>
    <property type="evidence" value="ECO:0007669"/>
    <property type="project" value="InterPro"/>
</dbReference>
<evidence type="ECO:0000313" key="7">
    <source>
        <dbReference type="EMBL" id="MDI5830571.1"/>
    </source>
</evidence>